<dbReference type="GO" id="GO:0005763">
    <property type="term" value="C:mitochondrial small ribosomal subunit"/>
    <property type="evidence" value="ECO:0007669"/>
    <property type="project" value="TreeGrafter"/>
</dbReference>
<dbReference type="RefSeq" id="XP_025599347.1">
    <property type="nucleotide sequence ID" value="XM_025744703.1"/>
</dbReference>
<dbReference type="GO" id="GO:0003735">
    <property type="term" value="F:structural constituent of ribosome"/>
    <property type="evidence" value="ECO:0007669"/>
    <property type="project" value="TreeGrafter"/>
</dbReference>
<keyword evidence="6" id="KW-0687">Ribonucleoprotein</keyword>
<reference evidence="9 10" key="1">
    <citation type="journal article" date="2018" name="Mol. Biol. Evol.">
        <title>Broad Genomic Sampling Reveals a Smut Pathogenic Ancestry of the Fungal Clade Ustilaginomycotina.</title>
        <authorList>
            <person name="Kijpornyongpan T."/>
            <person name="Mondo S.J."/>
            <person name="Barry K."/>
            <person name="Sandor L."/>
            <person name="Lee J."/>
            <person name="Lipzen A."/>
            <person name="Pangilinan J."/>
            <person name="LaButti K."/>
            <person name="Hainaut M."/>
            <person name="Henrissat B."/>
            <person name="Grigoriev I.V."/>
            <person name="Spatafora J.W."/>
            <person name="Aime M.C."/>
        </authorList>
    </citation>
    <scope>NUCLEOTIDE SEQUENCE [LARGE SCALE GENOMIC DNA]</scope>
    <source>
        <strain evidence="9 10">MCA 4186</strain>
    </source>
</reference>
<dbReference type="GeneID" id="37272247"/>
<evidence type="ECO:0000256" key="3">
    <source>
        <dbReference type="ARBA" id="ARBA00022946"/>
    </source>
</evidence>
<feature type="compositionally biased region" description="Gly residues" evidence="8">
    <location>
        <begin position="69"/>
        <end position="79"/>
    </location>
</feature>
<dbReference type="Pfam" id="PF10236">
    <property type="entry name" value="DAP3"/>
    <property type="match status" value="1"/>
</dbReference>
<evidence type="ECO:0000256" key="2">
    <source>
        <dbReference type="ARBA" id="ARBA00009863"/>
    </source>
</evidence>
<organism evidence="9 10">
    <name type="scientific">Tilletiopsis washingtonensis</name>
    <dbReference type="NCBI Taxonomy" id="58919"/>
    <lineage>
        <taxon>Eukaryota</taxon>
        <taxon>Fungi</taxon>
        <taxon>Dikarya</taxon>
        <taxon>Basidiomycota</taxon>
        <taxon>Ustilaginomycotina</taxon>
        <taxon>Exobasidiomycetes</taxon>
        <taxon>Entylomatales</taxon>
        <taxon>Entylomatales incertae sedis</taxon>
        <taxon>Tilletiopsis</taxon>
    </lineage>
</organism>
<evidence type="ECO:0000256" key="5">
    <source>
        <dbReference type="ARBA" id="ARBA00023128"/>
    </source>
</evidence>
<name>A0A316ZDE0_9BASI</name>
<dbReference type="STRING" id="58919.A0A316ZDE0"/>
<dbReference type="SUPFAM" id="SSF52540">
    <property type="entry name" value="P-loop containing nucleoside triphosphate hydrolases"/>
    <property type="match status" value="1"/>
</dbReference>
<dbReference type="EMBL" id="KZ819289">
    <property type="protein sequence ID" value="PWN99068.1"/>
    <property type="molecule type" value="Genomic_DNA"/>
</dbReference>
<gene>
    <name evidence="9" type="ORF">FA09DRAFT_345610</name>
</gene>
<evidence type="ECO:0000256" key="1">
    <source>
        <dbReference type="ARBA" id="ARBA00004173"/>
    </source>
</evidence>
<evidence type="ECO:0000256" key="7">
    <source>
        <dbReference type="ARBA" id="ARBA00035140"/>
    </source>
</evidence>
<dbReference type="Proteomes" id="UP000245946">
    <property type="component" value="Unassembled WGS sequence"/>
</dbReference>
<sequence length="465" mass="48532">MSLFLAAPRAGSSSSSSSAGSSSSISAVAALSLSLRSLHLSASRSAAAKKGVKPQVKKKTAIKKTTSGPRGGGGGGGGAKGRRGGLDAAAARTNPFFVAPAPPKLPLLTPAQYAGAEERVGEAFAWSKCVRDLHTAGVMPKGISREFASQPTPRTILRPLSLSLFSSLDSLSGSGRTPSAPRMLVGPRGVGKSHVLLQCVAHALESGWIVLYIPRGIGMINSTSPFAYVASQQTYAQRALSQSVAANLASQVALGDVAVLDLPLETDLPRSSARELAAHLANHAAALSPSALAGGLHLLLLSLAAQTKTPMLLAIDDAQALYMRSAYKDADARPLEAWQLSLPRSLLSLLDSHKIQRGATLAALGLSTSEYRPPAALLRALGREELHGCNTGYTPLNAYSAVDATHEQHARAAGWKCVEVGNLQAREAKGMWDVKRMEGATWNGEFFSFFAAVCVGHGQKYGTLI</sequence>
<evidence type="ECO:0000256" key="4">
    <source>
        <dbReference type="ARBA" id="ARBA00022980"/>
    </source>
</evidence>
<comment type="subcellular location">
    <subcellularLocation>
        <location evidence="1">Mitochondrion</location>
    </subcellularLocation>
</comment>
<dbReference type="PANTHER" id="PTHR12810:SF0">
    <property type="entry name" value="SMALL RIBOSOMAL SUBUNIT PROTEIN MS29"/>
    <property type="match status" value="1"/>
</dbReference>
<dbReference type="AlphaFoldDB" id="A0A316ZDE0"/>
<feature type="compositionally biased region" description="Basic residues" evidence="8">
    <location>
        <begin position="50"/>
        <end position="62"/>
    </location>
</feature>
<dbReference type="Gene3D" id="3.40.50.300">
    <property type="entry name" value="P-loop containing nucleotide triphosphate hydrolases"/>
    <property type="match status" value="1"/>
</dbReference>
<dbReference type="InterPro" id="IPR027417">
    <property type="entry name" value="P-loop_NTPase"/>
</dbReference>
<accession>A0A316ZDE0</accession>
<feature type="region of interest" description="Disordered" evidence="8">
    <location>
        <begin position="44"/>
        <end position="86"/>
    </location>
</feature>
<feature type="region of interest" description="Disordered" evidence="8">
    <location>
        <begin position="1"/>
        <end position="22"/>
    </location>
</feature>
<evidence type="ECO:0000313" key="9">
    <source>
        <dbReference type="EMBL" id="PWN99068.1"/>
    </source>
</evidence>
<evidence type="ECO:0000313" key="10">
    <source>
        <dbReference type="Proteomes" id="UP000245946"/>
    </source>
</evidence>
<dbReference type="PANTHER" id="PTHR12810">
    <property type="entry name" value="MITOCHONDRIAL 28S RIBOSOMAL PROTEIN S29"/>
    <property type="match status" value="1"/>
</dbReference>
<protein>
    <recommendedName>
        <fullName evidence="7">Small ribosomal subunit protein mS29</fullName>
    </recommendedName>
</protein>
<evidence type="ECO:0000256" key="8">
    <source>
        <dbReference type="SAM" id="MobiDB-lite"/>
    </source>
</evidence>
<dbReference type="InterPro" id="IPR019368">
    <property type="entry name" value="Ribosomal_mS29"/>
</dbReference>
<keyword evidence="4" id="KW-0689">Ribosomal protein</keyword>
<proteinExistence type="inferred from homology"/>
<keyword evidence="3" id="KW-0809">Transit peptide</keyword>
<keyword evidence="10" id="KW-1185">Reference proteome</keyword>
<dbReference type="OrthoDB" id="274828at2759"/>
<comment type="similarity">
    <text evidence="2">Belongs to the mitochondrion-specific ribosomal protein mS29 family.</text>
</comment>
<evidence type="ECO:0000256" key="6">
    <source>
        <dbReference type="ARBA" id="ARBA00023274"/>
    </source>
</evidence>
<keyword evidence="5" id="KW-0496">Mitochondrion</keyword>